<keyword evidence="4" id="KW-0472">Membrane</keyword>
<feature type="transmembrane region" description="Helical" evidence="4">
    <location>
        <begin position="64"/>
        <end position="86"/>
    </location>
</feature>
<dbReference type="InterPro" id="IPR005467">
    <property type="entry name" value="His_kinase_dom"/>
</dbReference>
<evidence type="ECO:0000313" key="7">
    <source>
        <dbReference type="Proteomes" id="UP000323824"/>
    </source>
</evidence>
<feature type="transmembrane region" description="Helical" evidence="4">
    <location>
        <begin position="6"/>
        <end position="28"/>
    </location>
</feature>
<keyword evidence="4" id="KW-1133">Transmembrane helix</keyword>
<dbReference type="Gene3D" id="3.30.450.20">
    <property type="entry name" value="PAS domain"/>
    <property type="match status" value="1"/>
</dbReference>
<accession>A0A5C1QAE8</accession>
<dbReference type="GO" id="GO:0000155">
    <property type="term" value="F:phosphorelay sensor kinase activity"/>
    <property type="evidence" value="ECO:0007669"/>
    <property type="project" value="InterPro"/>
</dbReference>
<proteinExistence type="predicted"/>
<dbReference type="Gene3D" id="3.30.565.10">
    <property type="entry name" value="Histidine kinase-like ATPase, C-terminal domain"/>
    <property type="match status" value="1"/>
</dbReference>
<dbReference type="PANTHER" id="PTHR43065:SF50">
    <property type="entry name" value="HISTIDINE KINASE"/>
    <property type="match status" value="1"/>
</dbReference>
<dbReference type="Gene3D" id="1.10.287.130">
    <property type="match status" value="1"/>
</dbReference>
<dbReference type="KEGG" id="sper:EW093_04015"/>
<organism evidence="6 7">
    <name type="scientific">Thiospirochaeta perfilievii</name>
    <dbReference type="NCBI Taxonomy" id="252967"/>
    <lineage>
        <taxon>Bacteria</taxon>
        <taxon>Pseudomonadati</taxon>
        <taxon>Spirochaetota</taxon>
        <taxon>Spirochaetia</taxon>
        <taxon>Spirochaetales</taxon>
        <taxon>Spirochaetaceae</taxon>
        <taxon>Thiospirochaeta</taxon>
    </lineage>
</organism>
<dbReference type="SUPFAM" id="SSF47384">
    <property type="entry name" value="Homodimeric domain of signal transducing histidine kinase"/>
    <property type="match status" value="1"/>
</dbReference>
<evidence type="ECO:0000256" key="2">
    <source>
        <dbReference type="ARBA" id="ARBA00012438"/>
    </source>
</evidence>
<dbReference type="InterPro" id="IPR035965">
    <property type="entry name" value="PAS-like_dom_sf"/>
</dbReference>
<dbReference type="SUPFAM" id="SSF55874">
    <property type="entry name" value="ATPase domain of HSP90 chaperone/DNA topoisomerase II/histidine kinase"/>
    <property type="match status" value="1"/>
</dbReference>
<gene>
    <name evidence="6" type="ORF">EW093_04015</name>
</gene>
<feature type="domain" description="Histidine kinase" evidence="5">
    <location>
        <begin position="374"/>
        <end position="584"/>
    </location>
</feature>
<dbReference type="Pfam" id="PF02518">
    <property type="entry name" value="HATPase_c"/>
    <property type="match status" value="1"/>
</dbReference>
<feature type="transmembrane region" description="Helical" evidence="4">
    <location>
        <begin position="35"/>
        <end position="52"/>
    </location>
</feature>
<evidence type="ECO:0000313" key="6">
    <source>
        <dbReference type="EMBL" id="QEN03899.1"/>
    </source>
</evidence>
<feature type="transmembrane region" description="Helical" evidence="4">
    <location>
        <begin position="98"/>
        <end position="115"/>
    </location>
</feature>
<dbReference type="SUPFAM" id="SSF55785">
    <property type="entry name" value="PYP-like sensor domain (PAS domain)"/>
    <property type="match status" value="1"/>
</dbReference>
<dbReference type="PANTHER" id="PTHR43065">
    <property type="entry name" value="SENSOR HISTIDINE KINASE"/>
    <property type="match status" value="1"/>
</dbReference>
<dbReference type="Pfam" id="PF16927">
    <property type="entry name" value="HisKA_7TM"/>
    <property type="match status" value="1"/>
</dbReference>
<dbReference type="AlphaFoldDB" id="A0A5C1QAE8"/>
<dbReference type="InterPro" id="IPR003594">
    <property type="entry name" value="HATPase_dom"/>
</dbReference>
<evidence type="ECO:0000256" key="4">
    <source>
        <dbReference type="SAM" id="Phobius"/>
    </source>
</evidence>
<feature type="transmembrane region" description="Helical" evidence="4">
    <location>
        <begin position="143"/>
        <end position="168"/>
    </location>
</feature>
<dbReference type="SMART" id="SM00387">
    <property type="entry name" value="HATPase_c"/>
    <property type="match status" value="1"/>
</dbReference>
<dbReference type="Pfam" id="PF13596">
    <property type="entry name" value="PAS_10"/>
    <property type="match status" value="1"/>
</dbReference>
<sequence>MDYVLYQFLAPLVAGFNILSILISFRYLKERISKIVLMFQLAALILLILEYMEFYLNNEYQMVFVIKLGHVVMQFYAVLWFIFCLNYTGYEKIINKRFITIIFAFILFNTFVVFTNDLHHQFYHNVSFLYKGGYSTIMAEYGFYFWIICSFNYIFIITGVIFIIVSYIRGGSYYRSQAQFIIIGYIVSLLVNIIYIFRLLPDFTKDFSAVTFAIISLCTFIGTYRFRILHYSPLSRNLVLQNMDDAIITLDLDYRIIDYNIKATRLFNLSERDLGQRVERGFLGTITGNVSTFFLNKDYVSFIKKIMDKSYNLNIRRLYDKQSDSKGIVLTFSDISDKIKLIDELDCSSKKIDNMQSFLVRSEKMAALGQLSAEISHEINNPLTYIKSNCHILQRYLDEDTFNNNIEDIKELVKDTNFGIQRISEVIKNMLSYTREDREDSEILYDINKGVESTLILARSVIRNRAELKLDLGCNIPKIKILGNKVDQVVLNLLVNSAHAIEEHRTDGIIKVSTYVNDCNIICDIYDNGIPINIEDRELLFEPFYTSTSTNNGTGLGLTLSRKIIESEFHGRLYIVDSIEKYFV</sequence>
<comment type="catalytic activity">
    <reaction evidence="1">
        <text>ATP + protein L-histidine = ADP + protein N-phospho-L-histidine.</text>
        <dbReference type="EC" id="2.7.13.3"/>
    </reaction>
</comment>
<dbReference type="PRINTS" id="PR00344">
    <property type="entry name" value="BCTRLSENSOR"/>
</dbReference>
<name>A0A5C1QAE8_9SPIO</name>
<dbReference type="InterPro" id="IPR031621">
    <property type="entry name" value="HisKA_7TM"/>
</dbReference>
<evidence type="ECO:0000256" key="3">
    <source>
        <dbReference type="ARBA" id="ARBA00022553"/>
    </source>
</evidence>
<dbReference type="Proteomes" id="UP000323824">
    <property type="component" value="Chromosome"/>
</dbReference>
<feature type="transmembrane region" description="Helical" evidence="4">
    <location>
        <begin position="207"/>
        <end position="226"/>
    </location>
</feature>
<feature type="transmembrane region" description="Helical" evidence="4">
    <location>
        <begin position="180"/>
        <end position="201"/>
    </location>
</feature>
<protein>
    <recommendedName>
        <fullName evidence="2">histidine kinase</fullName>
        <ecNumber evidence="2">2.7.13.3</ecNumber>
    </recommendedName>
</protein>
<dbReference type="Pfam" id="PF00512">
    <property type="entry name" value="HisKA"/>
    <property type="match status" value="1"/>
</dbReference>
<dbReference type="EMBL" id="CP035807">
    <property type="protein sequence ID" value="QEN03899.1"/>
    <property type="molecule type" value="Genomic_DNA"/>
</dbReference>
<dbReference type="InterPro" id="IPR003661">
    <property type="entry name" value="HisK_dim/P_dom"/>
</dbReference>
<dbReference type="EC" id="2.7.13.3" evidence="2"/>
<evidence type="ECO:0000259" key="5">
    <source>
        <dbReference type="PROSITE" id="PS50109"/>
    </source>
</evidence>
<dbReference type="CDD" id="cd00082">
    <property type="entry name" value="HisKA"/>
    <property type="match status" value="1"/>
</dbReference>
<keyword evidence="3" id="KW-0597">Phosphoprotein</keyword>
<dbReference type="RefSeq" id="WP_149567156.1">
    <property type="nucleotide sequence ID" value="NZ_CP035807.1"/>
</dbReference>
<reference evidence="6 7" key="1">
    <citation type="submission" date="2019-02" db="EMBL/GenBank/DDBJ databases">
        <authorList>
            <person name="Fomenkov A."/>
            <person name="Dubinina G."/>
            <person name="Grabovich M."/>
            <person name="Vincze T."/>
            <person name="Roberts R.J."/>
        </authorList>
    </citation>
    <scope>NUCLEOTIDE SEQUENCE [LARGE SCALE GENOMIC DNA]</scope>
    <source>
        <strain evidence="6 7">P</strain>
    </source>
</reference>
<dbReference type="InterPro" id="IPR004358">
    <property type="entry name" value="Sig_transdc_His_kin-like_C"/>
</dbReference>
<reference evidence="6 7" key="2">
    <citation type="submission" date="2019-09" db="EMBL/GenBank/DDBJ databases">
        <title>Complete Genome Sequence and Methylome Analysis of free living Spirochaetas.</title>
        <authorList>
            <person name="Leshcheva N."/>
            <person name="Mikheeva N."/>
        </authorList>
    </citation>
    <scope>NUCLEOTIDE SEQUENCE [LARGE SCALE GENOMIC DNA]</scope>
    <source>
        <strain evidence="6 7">P</strain>
    </source>
</reference>
<dbReference type="SMART" id="SM00388">
    <property type="entry name" value="HisKA"/>
    <property type="match status" value="1"/>
</dbReference>
<dbReference type="OrthoDB" id="342758at2"/>
<keyword evidence="7" id="KW-1185">Reference proteome</keyword>
<dbReference type="InterPro" id="IPR036890">
    <property type="entry name" value="HATPase_C_sf"/>
</dbReference>
<evidence type="ECO:0000256" key="1">
    <source>
        <dbReference type="ARBA" id="ARBA00000085"/>
    </source>
</evidence>
<keyword evidence="4" id="KW-0812">Transmembrane</keyword>
<dbReference type="InterPro" id="IPR036097">
    <property type="entry name" value="HisK_dim/P_sf"/>
</dbReference>
<dbReference type="PROSITE" id="PS50109">
    <property type="entry name" value="HIS_KIN"/>
    <property type="match status" value="1"/>
</dbReference>